<accession>A0ABR3RU58</accession>
<dbReference type="PANTHER" id="PTHR43329">
    <property type="entry name" value="EPOXIDE HYDROLASE"/>
    <property type="match status" value="1"/>
</dbReference>
<dbReference type="InterPro" id="IPR029058">
    <property type="entry name" value="AB_hydrolase_fold"/>
</dbReference>
<name>A0ABR3RU58_9PLEO</name>
<gene>
    <name evidence="4" type="ORF">SLS60_002905</name>
</gene>
<dbReference type="Pfam" id="PF00561">
    <property type="entry name" value="Abhydrolase_1"/>
    <property type="match status" value="1"/>
</dbReference>
<evidence type="ECO:0000256" key="2">
    <source>
        <dbReference type="ARBA" id="ARBA00038334"/>
    </source>
</evidence>
<organism evidence="4 5">
    <name type="scientific">Paraconiothyrium brasiliense</name>
    <dbReference type="NCBI Taxonomy" id="300254"/>
    <lineage>
        <taxon>Eukaryota</taxon>
        <taxon>Fungi</taxon>
        <taxon>Dikarya</taxon>
        <taxon>Ascomycota</taxon>
        <taxon>Pezizomycotina</taxon>
        <taxon>Dothideomycetes</taxon>
        <taxon>Pleosporomycetidae</taxon>
        <taxon>Pleosporales</taxon>
        <taxon>Massarineae</taxon>
        <taxon>Didymosphaeriaceae</taxon>
        <taxon>Paraconiothyrium</taxon>
    </lineage>
</organism>
<evidence type="ECO:0000256" key="1">
    <source>
        <dbReference type="ARBA" id="ARBA00022801"/>
    </source>
</evidence>
<comment type="caution">
    <text evidence="4">The sequence shown here is derived from an EMBL/GenBank/DDBJ whole genome shotgun (WGS) entry which is preliminary data.</text>
</comment>
<dbReference type="EMBL" id="JAKJXO020000003">
    <property type="protein sequence ID" value="KAL1607966.1"/>
    <property type="molecule type" value="Genomic_DNA"/>
</dbReference>
<comment type="similarity">
    <text evidence="2">Belongs to the AB hydrolase superfamily. Epoxide hydrolase family.</text>
</comment>
<dbReference type="PRINTS" id="PR00412">
    <property type="entry name" value="EPOXHYDRLASE"/>
</dbReference>
<dbReference type="Proteomes" id="UP001521785">
    <property type="component" value="Unassembled WGS sequence"/>
</dbReference>
<dbReference type="Gene3D" id="3.40.50.1820">
    <property type="entry name" value="alpha/beta hydrolase"/>
    <property type="match status" value="1"/>
</dbReference>
<dbReference type="InterPro" id="IPR000073">
    <property type="entry name" value="AB_hydrolase_1"/>
</dbReference>
<dbReference type="InterPro" id="IPR000639">
    <property type="entry name" value="Epox_hydrolase-like"/>
</dbReference>
<reference evidence="4 5" key="1">
    <citation type="submission" date="2024-02" db="EMBL/GenBank/DDBJ databases">
        <title>De novo assembly and annotation of 12 fungi associated with fruit tree decline syndrome in Ontario, Canada.</title>
        <authorList>
            <person name="Sulman M."/>
            <person name="Ellouze W."/>
            <person name="Ilyukhin E."/>
        </authorList>
    </citation>
    <scope>NUCLEOTIDE SEQUENCE [LARGE SCALE GENOMIC DNA]</scope>
    <source>
        <strain evidence="4 5">M42-189</strain>
    </source>
</reference>
<keyword evidence="5" id="KW-1185">Reference proteome</keyword>
<evidence type="ECO:0000313" key="4">
    <source>
        <dbReference type="EMBL" id="KAL1607966.1"/>
    </source>
</evidence>
<dbReference type="SUPFAM" id="SSF53474">
    <property type="entry name" value="alpha/beta-Hydrolases"/>
    <property type="match status" value="1"/>
</dbReference>
<evidence type="ECO:0000259" key="3">
    <source>
        <dbReference type="Pfam" id="PF00561"/>
    </source>
</evidence>
<proteinExistence type="inferred from homology"/>
<keyword evidence="1" id="KW-0378">Hydrolase</keyword>
<feature type="domain" description="AB hydrolase-1" evidence="3">
    <location>
        <begin position="64"/>
        <end position="155"/>
    </location>
</feature>
<evidence type="ECO:0000313" key="5">
    <source>
        <dbReference type="Proteomes" id="UP001521785"/>
    </source>
</evidence>
<sequence length="315" mass="36228">MPNDALVEERVKQFSDVAPRAPDKDGDAETLEGVEFMHHFTNAPGDYEIMKWHYVTAGSPSTETIVFLHGIPDSWFQWHYQMAKLSQSYYCVSVDLKGYGQSEKAVGTYLHEDVAEQLYALLTQIGLSQFNLVTHDRGTVQADFIVAKHPESVLRYGRGEQHLWHFNPTLSPQGPIFQDAPYSGIMNYPKRFVIWTYTFVAGSFPPDDIMARVIQEFSYDGVTKAVPRYFNSSSFRQEWIKRRELIPQWKCPVLILEGKESRSQPFEFYDAKDVNDWLSSAKKTGVRFVEGGHFWSLESPEDAYQAILQLLEMEV</sequence>
<protein>
    <recommendedName>
        <fullName evidence="3">AB hydrolase-1 domain-containing protein</fullName>
    </recommendedName>
</protein>